<evidence type="ECO:0000313" key="2">
    <source>
        <dbReference type="Proteomes" id="UP001066276"/>
    </source>
</evidence>
<dbReference type="Proteomes" id="UP001066276">
    <property type="component" value="Chromosome 3_2"/>
</dbReference>
<dbReference type="Gene3D" id="3.10.10.10">
    <property type="entry name" value="HIV Type 1 Reverse Transcriptase, subunit A, domain 1"/>
    <property type="match status" value="1"/>
</dbReference>
<proteinExistence type="predicted"/>
<protein>
    <recommendedName>
        <fullName evidence="3">Reverse transcriptase</fullName>
    </recommendedName>
</protein>
<dbReference type="PANTHER" id="PTHR37984:SF5">
    <property type="entry name" value="PROTEIN NYNRIN-LIKE"/>
    <property type="match status" value="1"/>
</dbReference>
<comment type="caution">
    <text evidence="1">The sequence shown here is derived from an EMBL/GenBank/DDBJ whole genome shotgun (WGS) entry which is preliminary data.</text>
</comment>
<dbReference type="InterPro" id="IPR043502">
    <property type="entry name" value="DNA/RNA_pol_sf"/>
</dbReference>
<dbReference type="InterPro" id="IPR050951">
    <property type="entry name" value="Retrovirus_Pol_polyprotein"/>
</dbReference>
<sequence>MLAGSCDYKACEDEMKAVEIATRIESSPYTLLSERKWKECFGHIELRKSHIRPVGYGGKPVEVLGESEVDFGFQGNIAKGSTWVDGFPDVFKEGIGMFKGFVHRIKLADNAVPKVHKVRYVPLALRAEWKKELDRLCEQHIIEKIEVSDWVAPIVIARKANGSIRMCVDLRDLNAPI</sequence>
<accession>A0AAV7TM04</accession>
<keyword evidence="2" id="KW-1185">Reference proteome</keyword>
<dbReference type="SUPFAM" id="SSF56672">
    <property type="entry name" value="DNA/RNA polymerases"/>
    <property type="match status" value="1"/>
</dbReference>
<evidence type="ECO:0000313" key="1">
    <source>
        <dbReference type="EMBL" id="KAJ1177255.1"/>
    </source>
</evidence>
<gene>
    <name evidence="1" type="ORF">NDU88_002516</name>
</gene>
<name>A0AAV7TM04_PLEWA</name>
<organism evidence="1 2">
    <name type="scientific">Pleurodeles waltl</name>
    <name type="common">Iberian ribbed newt</name>
    <dbReference type="NCBI Taxonomy" id="8319"/>
    <lineage>
        <taxon>Eukaryota</taxon>
        <taxon>Metazoa</taxon>
        <taxon>Chordata</taxon>
        <taxon>Craniata</taxon>
        <taxon>Vertebrata</taxon>
        <taxon>Euteleostomi</taxon>
        <taxon>Amphibia</taxon>
        <taxon>Batrachia</taxon>
        <taxon>Caudata</taxon>
        <taxon>Salamandroidea</taxon>
        <taxon>Salamandridae</taxon>
        <taxon>Pleurodelinae</taxon>
        <taxon>Pleurodeles</taxon>
    </lineage>
</organism>
<reference evidence="1" key="1">
    <citation type="journal article" date="2022" name="bioRxiv">
        <title>Sequencing and chromosome-scale assembly of the giantPleurodeles waltlgenome.</title>
        <authorList>
            <person name="Brown T."/>
            <person name="Elewa A."/>
            <person name="Iarovenko S."/>
            <person name="Subramanian E."/>
            <person name="Araus A.J."/>
            <person name="Petzold A."/>
            <person name="Susuki M."/>
            <person name="Suzuki K.-i.T."/>
            <person name="Hayashi T."/>
            <person name="Toyoda A."/>
            <person name="Oliveira C."/>
            <person name="Osipova E."/>
            <person name="Leigh N.D."/>
            <person name="Simon A."/>
            <person name="Yun M.H."/>
        </authorList>
    </citation>
    <scope>NUCLEOTIDE SEQUENCE</scope>
    <source>
        <strain evidence="1">20211129_DDA</strain>
        <tissue evidence="1">Liver</tissue>
    </source>
</reference>
<evidence type="ECO:0008006" key="3">
    <source>
        <dbReference type="Google" id="ProtNLM"/>
    </source>
</evidence>
<dbReference type="AlphaFoldDB" id="A0AAV7TM04"/>
<dbReference type="PANTHER" id="PTHR37984">
    <property type="entry name" value="PROTEIN CBG26694"/>
    <property type="match status" value="1"/>
</dbReference>
<dbReference type="EMBL" id="JANPWB010000006">
    <property type="protein sequence ID" value="KAJ1177255.1"/>
    <property type="molecule type" value="Genomic_DNA"/>
</dbReference>